<dbReference type="InterPro" id="IPR051180">
    <property type="entry name" value="IKK"/>
</dbReference>
<evidence type="ECO:0000256" key="6">
    <source>
        <dbReference type="ARBA" id="ARBA00022741"/>
    </source>
</evidence>
<dbReference type="Gene3D" id="3.30.200.20">
    <property type="entry name" value="Phosphorylase Kinase, domain 1"/>
    <property type="match status" value="1"/>
</dbReference>
<evidence type="ECO:0000256" key="7">
    <source>
        <dbReference type="ARBA" id="ARBA00022777"/>
    </source>
</evidence>
<dbReference type="PROSITE" id="PS50011">
    <property type="entry name" value="PROTEIN_KINASE_DOM"/>
    <property type="match status" value="1"/>
</dbReference>
<reference evidence="11" key="1">
    <citation type="submission" date="2021-08" db="EMBL/GenBank/DDBJ databases">
        <authorList>
            <person name="Jo Y.H."/>
            <person name="Lee Y.S."/>
            <person name="Han Y.S."/>
        </authorList>
    </citation>
    <scope>NUCLEOTIDE SEQUENCE</scope>
</reference>
<sequence length="703" mass="81279">MEEPLEIERWKRISVLGSGAFGIVTLWQHTISDDYIAIKKCKFQTSGHLSERQRERWENEVNIMQTLNCPNIVSFRPLPKHLEAIMLKYNPTKLPLLSMEYCKKGNLRHVLNQPKNSTGLQESDVRIVLADVTKAVSYLHQHKITHRDIKPENIVLQECGGRPGEVIYKLIDLGYAKELNDSVVSFVGTLHYLAPEIMQTENYGCTVDYWSLGIVAFEIICGVLPFLPQYTPVERFQYIVNKKPEHICIYQRYSGSVAYSSELKENHISTCLKQNVESWLRHVLQFDPLVRGTLFPDNTNVFDNLLNILDKKIVIVFSVYTLEFYSYEINESVLISTLKDWLARDTKVQKDDQILLSNLEILDVRDDKYVVDLLPEDDSNLFVFKKGAFTNRETPKFPKYVTVMFQNPTAPYKWRELRLMYAKSLFFLSQQHKLLTSLVTAFNLYICYTNCLTAKLKTSMKQLHKTVTTAATKIDCYCNLHSGSNKCDMDRSDTYKRNLSQFQQLLADFEKCVTTTNKLLSKVDILSRRQVILEQVLPKVTPLIKACDISNEVARATDLIGRGGNNEKDCTPIEMVKIVSNAFKIKDKLLNNKYFESYAMATSVAIRDINILQTWMDGFHKRVAEISKAIDDNQKEHYNILLVSAKRKQVNLVGAYSNHFVRLDTDVVIRENQDLRCQFEDTIGRMLVDYKKICDEIQPFKMF</sequence>
<accession>A0A8F9WKM1</accession>
<evidence type="ECO:0000256" key="3">
    <source>
        <dbReference type="ARBA" id="ARBA00022490"/>
    </source>
</evidence>
<dbReference type="GO" id="GO:0045944">
    <property type="term" value="P:positive regulation of transcription by RNA polymerase II"/>
    <property type="evidence" value="ECO:0007669"/>
    <property type="project" value="TreeGrafter"/>
</dbReference>
<evidence type="ECO:0000256" key="8">
    <source>
        <dbReference type="ARBA" id="ARBA00022840"/>
    </source>
</evidence>
<dbReference type="PANTHER" id="PTHR22969">
    <property type="entry name" value="IKB KINASE"/>
    <property type="match status" value="1"/>
</dbReference>
<organism evidence="11">
    <name type="scientific">Tenebrio molitor</name>
    <name type="common">Yellow mealworm beetle</name>
    <dbReference type="NCBI Taxonomy" id="7067"/>
    <lineage>
        <taxon>Eukaryota</taxon>
        <taxon>Metazoa</taxon>
        <taxon>Ecdysozoa</taxon>
        <taxon>Arthropoda</taxon>
        <taxon>Hexapoda</taxon>
        <taxon>Insecta</taxon>
        <taxon>Pterygota</taxon>
        <taxon>Neoptera</taxon>
        <taxon>Endopterygota</taxon>
        <taxon>Coleoptera</taxon>
        <taxon>Polyphaga</taxon>
        <taxon>Cucujiformia</taxon>
        <taxon>Tenebrionidae</taxon>
        <taxon>Tenebrio</taxon>
    </lineage>
</organism>
<comment type="subcellular location">
    <subcellularLocation>
        <location evidence="1">Cytoplasm</location>
    </subcellularLocation>
</comment>
<evidence type="ECO:0000259" key="10">
    <source>
        <dbReference type="PROSITE" id="PS50011"/>
    </source>
</evidence>
<proteinExistence type="evidence at transcript level"/>
<dbReference type="GO" id="GO:0008384">
    <property type="term" value="F:IkappaB kinase activity"/>
    <property type="evidence" value="ECO:0007669"/>
    <property type="project" value="UniProtKB-EC"/>
</dbReference>
<protein>
    <recommendedName>
        <fullName evidence="2">IkappaB kinase</fullName>
        <ecNumber evidence="2">2.7.11.10</ecNumber>
    </recommendedName>
</protein>
<feature type="domain" description="Protein kinase" evidence="10">
    <location>
        <begin position="10"/>
        <end position="306"/>
    </location>
</feature>
<dbReference type="SUPFAM" id="SSF56112">
    <property type="entry name" value="Protein kinase-like (PK-like)"/>
    <property type="match status" value="1"/>
</dbReference>
<dbReference type="InterPro" id="IPR011009">
    <property type="entry name" value="Kinase-like_dom_sf"/>
</dbReference>
<dbReference type="SMART" id="SM00220">
    <property type="entry name" value="S_TKc"/>
    <property type="match status" value="1"/>
</dbReference>
<keyword evidence="4" id="KW-0723">Serine/threonine-protein kinase</keyword>
<dbReference type="Gene3D" id="1.10.510.10">
    <property type="entry name" value="Transferase(Phosphotransferase) domain 1"/>
    <property type="match status" value="1"/>
</dbReference>
<keyword evidence="8" id="KW-0067">ATP-binding</keyword>
<evidence type="ECO:0000256" key="4">
    <source>
        <dbReference type="ARBA" id="ARBA00022527"/>
    </source>
</evidence>
<dbReference type="Gene3D" id="1.20.1270.250">
    <property type="match status" value="1"/>
</dbReference>
<dbReference type="AlphaFoldDB" id="A0A8F9WKM1"/>
<keyword evidence="3" id="KW-0963">Cytoplasm</keyword>
<evidence type="ECO:0000313" key="11">
    <source>
        <dbReference type="EMBL" id="QYK98118.1"/>
    </source>
</evidence>
<dbReference type="PANTHER" id="PTHR22969:SF17">
    <property type="entry name" value="INHIBITOR OF NUCLEAR FACTOR KAPPA-B KINASE SUBUNIT BETA"/>
    <property type="match status" value="1"/>
</dbReference>
<keyword evidence="7 11" id="KW-0418">Kinase</keyword>
<evidence type="ECO:0000256" key="5">
    <source>
        <dbReference type="ARBA" id="ARBA00022679"/>
    </source>
</evidence>
<dbReference type="GO" id="GO:0005524">
    <property type="term" value="F:ATP binding"/>
    <property type="evidence" value="ECO:0007669"/>
    <property type="project" value="UniProtKB-KW"/>
</dbReference>
<keyword evidence="6" id="KW-0547">Nucleotide-binding</keyword>
<dbReference type="InterPro" id="IPR046375">
    <property type="entry name" value="IKBKB_SDD_sf"/>
</dbReference>
<dbReference type="InterPro" id="IPR008271">
    <property type="entry name" value="Ser/Thr_kinase_AS"/>
</dbReference>
<dbReference type="Gene3D" id="3.10.20.90">
    <property type="entry name" value="Phosphatidylinositol 3-kinase Catalytic Subunit, Chain A, domain 1"/>
    <property type="match status" value="1"/>
</dbReference>
<dbReference type="GO" id="GO:0008385">
    <property type="term" value="C:IkappaB kinase complex"/>
    <property type="evidence" value="ECO:0007669"/>
    <property type="project" value="TreeGrafter"/>
</dbReference>
<dbReference type="Pfam" id="PF00069">
    <property type="entry name" value="Pkinase"/>
    <property type="match status" value="1"/>
</dbReference>
<dbReference type="GO" id="GO:0033209">
    <property type="term" value="P:tumor necrosis factor-mediated signaling pathway"/>
    <property type="evidence" value="ECO:0007669"/>
    <property type="project" value="TreeGrafter"/>
</dbReference>
<keyword evidence="5" id="KW-0808">Transferase</keyword>
<evidence type="ECO:0000256" key="9">
    <source>
        <dbReference type="ARBA" id="ARBA00048789"/>
    </source>
</evidence>
<dbReference type="PROSITE" id="PS00108">
    <property type="entry name" value="PROTEIN_KINASE_ST"/>
    <property type="match status" value="1"/>
</dbReference>
<evidence type="ECO:0000256" key="2">
    <source>
        <dbReference type="ARBA" id="ARBA00012442"/>
    </source>
</evidence>
<gene>
    <name evidence="11" type="primary">IKKb</name>
</gene>
<dbReference type="EMBL" id="MZ708788">
    <property type="protein sequence ID" value="QYK98118.1"/>
    <property type="molecule type" value="mRNA"/>
</dbReference>
<dbReference type="InterPro" id="IPR000719">
    <property type="entry name" value="Prot_kinase_dom"/>
</dbReference>
<comment type="catalytic activity">
    <reaction evidence="9">
        <text>L-seryl-[I-kappa-B protein] + ATP = O-phospho-L-seryl-[I-kappa-B protein] + ADP + H(+)</text>
        <dbReference type="Rhea" id="RHEA:19073"/>
        <dbReference type="Rhea" id="RHEA-COMP:13698"/>
        <dbReference type="Rhea" id="RHEA-COMP:13699"/>
        <dbReference type="ChEBI" id="CHEBI:15378"/>
        <dbReference type="ChEBI" id="CHEBI:29999"/>
        <dbReference type="ChEBI" id="CHEBI:30616"/>
        <dbReference type="ChEBI" id="CHEBI:83421"/>
        <dbReference type="ChEBI" id="CHEBI:456216"/>
        <dbReference type="EC" id="2.7.11.10"/>
    </reaction>
</comment>
<evidence type="ECO:0000256" key="1">
    <source>
        <dbReference type="ARBA" id="ARBA00004496"/>
    </source>
</evidence>
<name>A0A8F9WKM1_TENMO</name>
<dbReference type="EC" id="2.7.11.10" evidence="2"/>